<comment type="cofactor">
    <cofactor evidence="1">
        <name>pantetheine 4'-phosphate</name>
        <dbReference type="ChEBI" id="CHEBI:47942"/>
    </cofactor>
</comment>
<dbReference type="InterPro" id="IPR006162">
    <property type="entry name" value="Ppantetheine_attach_site"/>
</dbReference>
<dbReference type="InterPro" id="IPR036736">
    <property type="entry name" value="ACP-like_sf"/>
</dbReference>
<gene>
    <name evidence="5" type="ORF">BK661_05525</name>
</gene>
<dbReference type="Gene3D" id="3.30.559.30">
    <property type="entry name" value="Nonribosomal peptide synthetase, condensation domain"/>
    <property type="match status" value="1"/>
</dbReference>
<dbReference type="InterPro" id="IPR009081">
    <property type="entry name" value="PP-bd_ACP"/>
</dbReference>
<dbReference type="InterPro" id="IPR010071">
    <property type="entry name" value="AA_adenyl_dom"/>
</dbReference>
<dbReference type="EMBL" id="MOBL01000004">
    <property type="protein sequence ID" value="RON35812.1"/>
    <property type="molecule type" value="Genomic_DNA"/>
</dbReference>
<keyword evidence="3" id="KW-0597">Phosphoprotein</keyword>
<protein>
    <submittedName>
        <fullName evidence="5">Non-ribosomal peptide synthetase</fullName>
    </submittedName>
</protein>
<dbReference type="InterPro" id="IPR045851">
    <property type="entry name" value="AMP-bd_C_sf"/>
</dbReference>
<dbReference type="SUPFAM" id="SSF56801">
    <property type="entry name" value="Acetyl-CoA synthetase-like"/>
    <property type="match status" value="1"/>
</dbReference>
<dbReference type="Pfam" id="PF00550">
    <property type="entry name" value="PP-binding"/>
    <property type="match status" value="1"/>
</dbReference>
<evidence type="ECO:0000256" key="1">
    <source>
        <dbReference type="ARBA" id="ARBA00001957"/>
    </source>
</evidence>
<dbReference type="Pfam" id="PF00668">
    <property type="entry name" value="Condensation"/>
    <property type="match status" value="1"/>
</dbReference>
<dbReference type="PANTHER" id="PTHR45527">
    <property type="entry name" value="NONRIBOSOMAL PEPTIDE SYNTHETASE"/>
    <property type="match status" value="1"/>
</dbReference>
<dbReference type="GO" id="GO:0005737">
    <property type="term" value="C:cytoplasm"/>
    <property type="evidence" value="ECO:0007669"/>
    <property type="project" value="TreeGrafter"/>
</dbReference>
<dbReference type="InterPro" id="IPR025110">
    <property type="entry name" value="AMP-bd_C"/>
</dbReference>
<dbReference type="InterPro" id="IPR029058">
    <property type="entry name" value="AB_hydrolase_fold"/>
</dbReference>
<dbReference type="Proteomes" id="UP000283260">
    <property type="component" value="Unassembled WGS sequence"/>
</dbReference>
<dbReference type="InterPro" id="IPR042099">
    <property type="entry name" value="ANL_N_sf"/>
</dbReference>
<dbReference type="GO" id="GO:0043041">
    <property type="term" value="P:amino acid activation for nonribosomal peptide biosynthetic process"/>
    <property type="evidence" value="ECO:0007669"/>
    <property type="project" value="TreeGrafter"/>
</dbReference>
<dbReference type="InterPro" id="IPR000873">
    <property type="entry name" value="AMP-dep_synth/lig_dom"/>
</dbReference>
<sequence length="1038" mass="113302">MCNNQEANHDLPLSAEQSVALQSSRPSVHLGMTLEGLLHPGQLHKALLQVIERHTSLRTALRPSSLYRSLRQHVVAPALQWHVLEAGLSDTEQQQQSAALLEAPFAIESGCLVRGILRQLAPAQWRLDLLVAACASDRLSLQNLFSELAELYARPATVQEEAFQYSQYVEWRNDLDADDEALNGRAYWAALKLADTPPMHLGSRHEPMGQRSLPMVSQRLPVELHHALQQLADQCQQPLGTVLQAAWWLLLARVGGHSVYTAGWQQDCRVDYDTLANGIGVYEKILPLVLKPDLNGTFDQWLQSLASQLNEHTQQQEYWSVADPAHTRHRKVGFNLASHCQDIDNAGLRWQVDTLPGVDSCFELALQVVLDEHGPGLTVSVQAPGAHYGDEALQCLLEQYNCLLRALPEGLNTRTMLELPLSNAEHRARQFQLCGPSRDFGSRTLPQRLLHWAHNTPDAPALQVDSQTLSYRQLHEQVEQLAGALCARGIGRESKVALLLPRSADLLLGLFAVLRAGAAYIPLDPTWPAARLEKILGDAQPQLLIGSAQGVSISELQDSAIVAVPSTDNISLNDTAYLLYTSGTSGEPKGVIIEHGHLLNYTAAVSEALDLAHCKRFALISSVAADLGNTTLYGALWNGACMVLASDEASRDASAFARYVRDQRIDCLKIVPSHLAALLEDQASVLPDVVILGGEPCPGALRQRIQQVAPNSRVHNHYGPTETTVGVLFSLSQEFESTAPLALEQALANTRAYVLEQTPAGLQPAPLGALGEVYLGGAQVSRGYLNRASDAFIDDPFTPGQRLYRTGDLARLSPNGRLHLAGRSDQQIKVRGFRVEPGELEAALLKLAGVSQAVVHFTGGKLLAYAVSNRENADLLAELRTSLPDYLTPSQVLRVQALPRLANGKVNYAALPTPDSLTERRVELAPRDALEALLADLYQELLERDSLSITDSLFDLGGHSLMVIKLCTRLRSLLQLEVPPGLVFDNPSIATLAQALRTQESQPGRLLKIAELRRTLAAMSPEERAALQARAKSASPSV</sequence>
<dbReference type="PROSITE" id="PS00012">
    <property type="entry name" value="PHOSPHOPANTETHEINE"/>
    <property type="match status" value="1"/>
</dbReference>
<dbReference type="RefSeq" id="WP_123494987.1">
    <property type="nucleotide sequence ID" value="NZ_JBNDKA010000001.1"/>
</dbReference>
<dbReference type="Gene3D" id="3.30.559.10">
    <property type="entry name" value="Chloramphenicol acetyltransferase-like domain"/>
    <property type="match status" value="1"/>
</dbReference>
<dbReference type="PANTHER" id="PTHR45527:SF1">
    <property type="entry name" value="FATTY ACID SYNTHASE"/>
    <property type="match status" value="1"/>
</dbReference>
<dbReference type="Gene3D" id="3.40.50.12780">
    <property type="entry name" value="N-terminal domain of ligase-like"/>
    <property type="match status" value="1"/>
</dbReference>
<dbReference type="PROSITE" id="PS00455">
    <property type="entry name" value="AMP_BINDING"/>
    <property type="match status" value="1"/>
</dbReference>
<dbReference type="Pfam" id="PF13193">
    <property type="entry name" value="AMP-binding_C"/>
    <property type="match status" value="1"/>
</dbReference>
<accession>A0A423JDU8</accession>
<dbReference type="InterPro" id="IPR001242">
    <property type="entry name" value="Condensation_dom"/>
</dbReference>
<dbReference type="SUPFAM" id="SSF47336">
    <property type="entry name" value="ACP-like"/>
    <property type="match status" value="1"/>
</dbReference>
<dbReference type="SUPFAM" id="SSF52777">
    <property type="entry name" value="CoA-dependent acyltransferases"/>
    <property type="match status" value="2"/>
</dbReference>
<organism evidence="5 6">
    <name type="scientific">Pseudomonas frederiksbergensis</name>
    <dbReference type="NCBI Taxonomy" id="104087"/>
    <lineage>
        <taxon>Bacteria</taxon>
        <taxon>Pseudomonadati</taxon>
        <taxon>Pseudomonadota</taxon>
        <taxon>Gammaproteobacteria</taxon>
        <taxon>Pseudomonadales</taxon>
        <taxon>Pseudomonadaceae</taxon>
        <taxon>Pseudomonas</taxon>
    </lineage>
</organism>
<dbReference type="GO" id="GO:0044550">
    <property type="term" value="P:secondary metabolite biosynthetic process"/>
    <property type="evidence" value="ECO:0007669"/>
    <property type="project" value="TreeGrafter"/>
</dbReference>
<dbReference type="SMART" id="SM00823">
    <property type="entry name" value="PKS_PP"/>
    <property type="match status" value="1"/>
</dbReference>
<dbReference type="CDD" id="cd05930">
    <property type="entry name" value="A_NRPS"/>
    <property type="match status" value="1"/>
</dbReference>
<evidence type="ECO:0000313" key="6">
    <source>
        <dbReference type="Proteomes" id="UP000283260"/>
    </source>
</evidence>
<dbReference type="GO" id="GO:0031177">
    <property type="term" value="F:phosphopantetheine binding"/>
    <property type="evidence" value="ECO:0007669"/>
    <property type="project" value="InterPro"/>
</dbReference>
<name>A0A423JDU8_9PSED</name>
<dbReference type="Gene3D" id="3.40.50.1820">
    <property type="entry name" value="alpha/beta hydrolase"/>
    <property type="match status" value="1"/>
</dbReference>
<dbReference type="InterPro" id="IPR020845">
    <property type="entry name" value="AMP-binding_CS"/>
</dbReference>
<dbReference type="Gene3D" id="3.30.300.30">
    <property type="match status" value="1"/>
</dbReference>
<evidence type="ECO:0000256" key="3">
    <source>
        <dbReference type="ARBA" id="ARBA00022553"/>
    </source>
</evidence>
<keyword evidence="2" id="KW-0596">Phosphopantetheine</keyword>
<dbReference type="Pfam" id="PF00501">
    <property type="entry name" value="AMP-binding"/>
    <property type="match status" value="1"/>
</dbReference>
<evidence type="ECO:0000256" key="2">
    <source>
        <dbReference type="ARBA" id="ARBA00022450"/>
    </source>
</evidence>
<feature type="domain" description="Carrier" evidence="4">
    <location>
        <begin position="925"/>
        <end position="1000"/>
    </location>
</feature>
<dbReference type="NCBIfam" id="TIGR01733">
    <property type="entry name" value="AA-adenyl-dom"/>
    <property type="match status" value="1"/>
</dbReference>
<evidence type="ECO:0000313" key="5">
    <source>
        <dbReference type="EMBL" id="RON35812.1"/>
    </source>
</evidence>
<proteinExistence type="predicted"/>
<dbReference type="GO" id="GO:0003824">
    <property type="term" value="F:catalytic activity"/>
    <property type="evidence" value="ECO:0007669"/>
    <property type="project" value="InterPro"/>
</dbReference>
<dbReference type="InterPro" id="IPR020806">
    <property type="entry name" value="PKS_PP-bd"/>
</dbReference>
<evidence type="ECO:0000259" key="4">
    <source>
        <dbReference type="PROSITE" id="PS50075"/>
    </source>
</evidence>
<dbReference type="InterPro" id="IPR023213">
    <property type="entry name" value="CAT-like_dom_sf"/>
</dbReference>
<dbReference type="PROSITE" id="PS50075">
    <property type="entry name" value="CARRIER"/>
    <property type="match status" value="1"/>
</dbReference>
<dbReference type="AlphaFoldDB" id="A0A423JDU8"/>
<reference evidence="5 6" key="1">
    <citation type="submission" date="2016-10" db="EMBL/GenBank/DDBJ databases">
        <title>Comparative genome analysis of multiple Pseudomonas spp. focuses on biocontrol and plant growth promoting traits.</title>
        <authorList>
            <person name="Tao X.-Y."/>
            <person name="Taylor C.G."/>
        </authorList>
    </citation>
    <scope>NUCLEOTIDE SEQUENCE [LARGE SCALE GENOMIC DNA]</scope>
    <source>
        <strain evidence="5 6">94G2</strain>
    </source>
</reference>
<comment type="caution">
    <text evidence="5">The sequence shown here is derived from an EMBL/GenBank/DDBJ whole genome shotgun (WGS) entry which is preliminary data.</text>
</comment>